<keyword evidence="1" id="KW-0732">Signal</keyword>
<dbReference type="Gene3D" id="3.30.70.100">
    <property type="match status" value="1"/>
</dbReference>
<dbReference type="SUPFAM" id="SSF54909">
    <property type="entry name" value="Dimeric alpha+beta barrel"/>
    <property type="match status" value="1"/>
</dbReference>
<dbReference type="AlphaFoldDB" id="A0AA39Y668"/>
<dbReference type="Pfam" id="PF03992">
    <property type="entry name" value="ABM"/>
    <property type="match status" value="1"/>
</dbReference>
<organism evidence="3 4">
    <name type="scientific">Cercophora newfieldiana</name>
    <dbReference type="NCBI Taxonomy" id="92897"/>
    <lineage>
        <taxon>Eukaryota</taxon>
        <taxon>Fungi</taxon>
        <taxon>Dikarya</taxon>
        <taxon>Ascomycota</taxon>
        <taxon>Pezizomycotina</taxon>
        <taxon>Sordariomycetes</taxon>
        <taxon>Sordariomycetidae</taxon>
        <taxon>Sordariales</taxon>
        <taxon>Lasiosphaeriaceae</taxon>
        <taxon>Cercophora</taxon>
    </lineage>
</organism>
<feature type="domain" description="ABM" evidence="2">
    <location>
        <begin position="31"/>
        <end position="84"/>
    </location>
</feature>
<evidence type="ECO:0000313" key="4">
    <source>
        <dbReference type="Proteomes" id="UP001174936"/>
    </source>
</evidence>
<evidence type="ECO:0000313" key="3">
    <source>
        <dbReference type="EMBL" id="KAK0646783.1"/>
    </source>
</evidence>
<comment type="caution">
    <text evidence="3">The sequence shown here is derived from an EMBL/GenBank/DDBJ whole genome shotgun (WGS) entry which is preliminary data.</text>
</comment>
<dbReference type="Proteomes" id="UP001174936">
    <property type="component" value="Unassembled WGS sequence"/>
</dbReference>
<feature type="chain" id="PRO_5041227792" description="ABM domain-containing protein" evidence="1">
    <location>
        <begin position="18"/>
        <end position="134"/>
    </location>
</feature>
<dbReference type="InterPro" id="IPR011008">
    <property type="entry name" value="Dimeric_a/b-barrel"/>
</dbReference>
<feature type="signal peptide" evidence="1">
    <location>
        <begin position="1"/>
        <end position="17"/>
    </location>
</feature>
<dbReference type="EMBL" id="JAULSV010000004">
    <property type="protein sequence ID" value="KAK0646783.1"/>
    <property type="molecule type" value="Genomic_DNA"/>
</dbReference>
<name>A0AA39Y668_9PEZI</name>
<gene>
    <name evidence="3" type="ORF">B0T16DRAFT_327856</name>
</gene>
<evidence type="ECO:0000259" key="2">
    <source>
        <dbReference type="Pfam" id="PF03992"/>
    </source>
</evidence>
<reference evidence="3" key="1">
    <citation type="submission" date="2023-06" db="EMBL/GenBank/DDBJ databases">
        <title>Genome-scale phylogeny and comparative genomics of the fungal order Sordariales.</title>
        <authorList>
            <consortium name="Lawrence Berkeley National Laboratory"/>
            <person name="Hensen N."/>
            <person name="Bonometti L."/>
            <person name="Westerberg I."/>
            <person name="Brannstrom I.O."/>
            <person name="Guillou S."/>
            <person name="Cros-Aarteil S."/>
            <person name="Calhoun S."/>
            <person name="Haridas S."/>
            <person name="Kuo A."/>
            <person name="Mondo S."/>
            <person name="Pangilinan J."/>
            <person name="Riley R."/>
            <person name="Labutti K."/>
            <person name="Andreopoulos B."/>
            <person name="Lipzen A."/>
            <person name="Chen C."/>
            <person name="Yanf M."/>
            <person name="Daum C."/>
            <person name="Ng V."/>
            <person name="Clum A."/>
            <person name="Steindorff A."/>
            <person name="Ohm R."/>
            <person name="Martin F."/>
            <person name="Silar P."/>
            <person name="Natvig D."/>
            <person name="Lalanne C."/>
            <person name="Gautier V."/>
            <person name="Ament-Velasquez S.L."/>
            <person name="Kruys A."/>
            <person name="Hutchinson M.I."/>
            <person name="Powell A.J."/>
            <person name="Barry K."/>
            <person name="Miller A.N."/>
            <person name="Grigoriev I.V."/>
            <person name="Debuchy R."/>
            <person name="Gladieux P."/>
            <person name="Thoren M.H."/>
            <person name="Johannesson H."/>
        </authorList>
    </citation>
    <scope>NUCLEOTIDE SEQUENCE</scope>
    <source>
        <strain evidence="3">SMH2532-1</strain>
    </source>
</reference>
<protein>
    <recommendedName>
        <fullName evidence="2">ABM domain-containing protein</fullName>
    </recommendedName>
</protein>
<sequence length="134" mass="15280">MKFLALFLSTLLPFSNALGSRSTSASPYGVSLQATIQVAPENATRFIEIAKPIVAVPLCHFFELYQSLEDPGVISWVENWDATAEWLVNVQLPKEYYKGYLEATEPMYIRPREMKIVNRVGPPFAFYKSWNREA</sequence>
<evidence type="ECO:0000256" key="1">
    <source>
        <dbReference type="SAM" id="SignalP"/>
    </source>
</evidence>
<proteinExistence type="predicted"/>
<dbReference type="InterPro" id="IPR007138">
    <property type="entry name" value="ABM_dom"/>
</dbReference>
<accession>A0AA39Y668</accession>
<keyword evidence="4" id="KW-1185">Reference proteome</keyword>